<feature type="region of interest" description="Disordered" evidence="1">
    <location>
        <begin position="688"/>
        <end position="709"/>
    </location>
</feature>
<dbReference type="AlphaFoldDB" id="A0A132NX63"/>
<feature type="region of interest" description="Disordered" evidence="1">
    <location>
        <begin position="1053"/>
        <end position="1094"/>
    </location>
</feature>
<dbReference type="VEuPathDB" id="GiardiaDB:QR46_1311"/>
<feature type="compositionally biased region" description="Polar residues" evidence="1">
    <location>
        <begin position="1053"/>
        <end position="1062"/>
    </location>
</feature>
<feature type="region of interest" description="Disordered" evidence="1">
    <location>
        <begin position="469"/>
        <end position="495"/>
    </location>
</feature>
<name>A0A132NX63_GIAIN</name>
<feature type="region of interest" description="Disordered" evidence="1">
    <location>
        <begin position="734"/>
        <end position="779"/>
    </location>
</feature>
<sequence length="1270" mass="139597">MQTVGELQVSVTLDAPLHEKEHTSVPPRPVSVSDGSFTFGSQLLQTFPQLQHSQLLNITRHKEIYLELAGAPIHYGTDVRTGRDILIYDVSLTCGGVDITTIEFLNLLDQLCCYISLTTPPQQLDPSRPYGPQIRTIVATVAELSTCTFDTQESAPSLGAVPKDTAESCIAPKLDQYLSSAPSTATGHTLPIGPQSNAVDFTHTISSYTEPAKDAPSDHETVEGFLTYIKPGNTAELQRSIQIKFFPKIFSKYFIKVLQAYINPREKKLIIITENFQGLFLPSLFIKIKTNSQGTRRLHDSLVHKYCCNLLDSLLYISQHKISLKSLDPRCLAVDTQQCILRLFPSAFLLSVTRADEMIYRHPSELYMSFFTGLGISPRDFFWHKTYIGQALAYWLSKYNEFLNLEKNSRLSNPSIDHRQREYRDSQSISQENINGLFYHIYSENFDDVEEYPSYLSLSVGYRAAGDAPADAQGAGAPQGAGASSPSSGRLAWSGSNETVSCADAIKGPTALDQADRVYRGTSIPNFLAVDKLPIGSASIASLDTNTRAKQTAPGSTHTCTTSFNCPCILYLFMKRLLVLSNIYMPLFLKHLTATIKEQFEADFSYFPRHTTLSPRDTRLFKLLTDFVGFPIENPWFQENEKTEYVYIVSPHCSKCCRVLRGMIARFRPINELALASLDGGSQGYASYSKIPSGQQHRMERSASGSLPHIPASYHGSGLPLDDGIVDGIGPQFAKSNPTGKHLNKHRPSKVADRTDTTIANGSDFDGHVGSSAVTNAKSPQDCDYEQEIAPTSHVQLTPFARASPEAKFMYSIGKSKDGAALKDLGEHHDRMVLVGDHQTTYDTGGAMLDLCVSSPNVSQELSESLEADVVQGHGDDVDDFGMIDFGMIRPAAIRHIYSLGLVMLCVATGADPWTQEGYLIDGLLNDKLPISLIDLQNRDLCDLITKCIDGSNFFGSIEALLEHKYFKEHLDILQHQQQRDSVSSRDHLVHAALYERENAATKAGANPFKMLHGHAKEDELLSVNPSAAVLVADPTSEQSSVGRLSVTDSALHTEGSATDCPSEQEGSELKPTGSKIVPVDGHPVRGPAGTSADAVKTLDTSTTRDGCVTPSGPLPHCQVMSSLATGVMPPHAQVVTPNSVQSSTPINTNEHTCTDDSLPTLSQQTSESKLPCFPLEPTTLSNLPTYPRYKRVELLTLRRDTATLAVIYSIDSNTEKKITHSISNDEEPANIYLEVLKKMESEQLVLAQAETLESDIDDLLKRKFYQQAD</sequence>
<organism evidence="2 3">
    <name type="scientific">Giardia duodenalis assemblage B</name>
    <dbReference type="NCBI Taxonomy" id="1394984"/>
    <lineage>
        <taxon>Eukaryota</taxon>
        <taxon>Metamonada</taxon>
        <taxon>Diplomonadida</taxon>
        <taxon>Hexamitidae</taxon>
        <taxon>Giardiinae</taxon>
        <taxon>Giardia</taxon>
    </lineage>
</organism>
<comment type="caution">
    <text evidence="2">The sequence shown here is derived from an EMBL/GenBank/DDBJ whole genome shotgun (WGS) entry which is preliminary data.</text>
</comment>
<feature type="compositionally biased region" description="Low complexity" evidence="1">
    <location>
        <begin position="469"/>
        <end position="489"/>
    </location>
</feature>
<dbReference type="OrthoDB" id="10254086at2759"/>
<gene>
    <name evidence="2" type="ORF">QR46_1311</name>
</gene>
<reference evidence="2 3" key="1">
    <citation type="journal article" date="2015" name="Mol. Biochem. Parasitol.">
        <title>Identification of polymorphic genes for use in assemblage B genotyping assays through comparative genomics of multiple assemblage B Giardia duodenalis isolates.</title>
        <authorList>
            <person name="Wielinga C."/>
            <person name="Thompson R.C."/>
            <person name="Monis P."/>
            <person name="Ryan U."/>
        </authorList>
    </citation>
    <scope>NUCLEOTIDE SEQUENCE [LARGE SCALE GENOMIC DNA]</scope>
    <source>
        <strain evidence="2 3">BAH15c1</strain>
    </source>
</reference>
<protein>
    <submittedName>
        <fullName evidence="2">Uncharacterized protein</fullName>
    </submittedName>
</protein>
<evidence type="ECO:0000256" key="1">
    <source>
        <dbReference type="SAM" id="MobiDB-lite"/>
    </source>
</evidence>
<evidence type="ECO:0000313" key="3">
    <source>
        <dbReference type="Proteomes" id="UP000070089"/>
    </source>
</evidence>
<proteinExistence type="predicted"/>
<dbReference type="EMBL" id="JXTI01000026">
    <property type="protein sequence ID" value="KWX14647.1"/>
    <property type="molecule type" value="Genomic_DNA"/>
</dbReference>
<dbReference type="Proteomes" id="UP000070089">
    <property type="component" value="Unassembled WGS sequence"/>
</dbReference>
<evidence type="ECO:0000313" key="2">
    <source>
        <dbReference type="EMBL" id="KWX14647.1"/>
    </source>
</evidence>
<accession>A0A132NX63</accession>